<evidence type="ECO:0000313" key="2">
    <source>
        <dbReference type="EMBL" id="GAL00730.1"/>
    </source>
</evidence>
<proteinExistence type="predicted"/>
<evidence type="ECO:0000313" key="1">
    <source>
        <dbReference type="EMBL" id="GAK76627.1"/>
    </source>
</evidence>
<comment type="caution">
    <text evidence="1">The sequence shown here is derived from an EMBL/GenBank/DDBJ whole genome shotgun (WGS) entry which is preliminary data.</text>
</comment>
<dbReference type="Proteomes" id="UP000029226">
    <property type="component" value="Unassembled WGS sequence"/>
</dbReference>
<protein>
    <submittedName>
        <fullName evidence="1">Uncharacterized protein</fullName>
    </submittedName>
</protein>
<dbReference type="EMBL" id="BBMM01000006">
    <property type="protein sequence ID" value="GAL00730.1"/>
    <property type="molecule type" value="Genomic_DNA"/>
</dbReference>
<dbReference type="Proteomes" id="UP000239997">
    <property type="component" value="Unassembled WGS sequence"/>
</dbReference>
<evidence type="ECO:0000313" key="4">
    <source>
        <dbReference type="EMBL" id="PRX13245.1"/>
    </source>
</evidence>
<evidence type="ECO:0000313" key="3">
    <source>
        <dbReference type="EMBL" id="GAL74367.1"/>
    </source>
</evidence>
<evidence type="ECO:0000313" key="5">
    <source>
        <dbReference type="Proteomes" id="UP000028980"/>
    </source>
</evidence>
<gene>
    <name evidence="3" type="ORF">JCM19275_3222</name>
    <name evidence="1" type="ORF">JCM19296_2224</name>
    <name evidence="2" type="ORF">JCM19314_1767</name>
    <name evidence="4" type="ORF">LY02_02306</name>
</gene>
<dbReference type="Proteomes" id="UP000029647">
    <property type="component" value="Unassembled WGS sequence"/>
</dbReference>
<keyword evidence="8" id="KW-1185">Reference proteome</keyword>
<dbReference type="Proteomes" id="UP000028980">
    <property type="component" value="Unassembled WGS sequence"/>
</dbReference>
<reference evidence="4 8" key="2">
    <citation type="submission" date="2018-03" db="EMBL/GenBank/DDBJ databases">
        <title>Genomic Encyclopedia of Archaeal and Bacterial Type Strains, Phase II (KMG-II): from individual species to whole genera.</title>
        <authorList>
            <person name="Goeker M."/>
        </authorList>
    </citation>
    <scope>NUCLEOTIDE SEQUENCE [LARGE SCALE GENOMIC DNA]</scope>
    <source>
        <strain evidence="4 8">DSM 22727</strain>
    </source>
</reference>
<dbReference type="EMBL" id="BBNT01000002">
    <property type="protein sequence ID" value="GAL74367.1"/>
    <property type="molecule type" value="Genomic_DNA"/>
</dbReference>
<evidence type="ECO:0000313" key="7">
    <source>
        <dbReference type="Proteomes" id="UP000029647"/>
    </source>
</evidence>
<organism evidence="1 5">
    <name type="scientific">Nonlabens ulvanivorans</name>
    <name type="common">Persicivirga ulvanivorans</name>
    <dbReference type="NCBI Taxonomy" id="906888"/>
    <lineage>
        <taxon>Bacteria</taxon>
        <taxon>Pseudomonadati</taxon>
        <taxon>Bacteroidota</taxon>
        <taxon>Flavobacteriia</taxon>
        <taxon>Flavobacteriales</taxon>
        <taxon>Flavobacteriaceae</taxon>
        <taxon>Nonlabens</taxon>
    </lineage>
</organism>
<sequence length="43" mass="4830">MNNENKTSKCLSCVCTGCDNFKNNTEKEAQLKQEESTSQTSKQ</sequence>
<dbReference type="EMBL" id="PVNA01000004">
    <property type="protein sequence ID" value="PRX13245.1"/>
    <property type="molecule type" value="Genomic_DNA"/>
</dbReference>
<evidence type="ECO:0000313" key="8">
    <source>
        <dbReference type="Proteomes" id="UP000239997"/>
    </source>
</evidence>
<evidence type="ECO:0000313" key="6">
    <source>
        <dbReference type="Proteomes" id="UP000029226"/>
    </source>
</evidence>
<name>A0A081DCI1_NONUL</name>
<dbReference type="AlphaFoldDB" id="A0A081DCI1"/>
<accession>A0A081DCI1</accession>
<dbReference type="EMBL" id="BBLG01000004">
    <property type="protein sequence ID" value="GAK76627.1"/>
    <property type="molecule type" value="Genomic_DNA"/>
</dbReference>
<reference evidence="5 6" key="1">
    <citation type="journal article" date="2014" name="Genome Announc.">
        <title>Draft Genome Sequences of Marine Flavobacterium Nonlabens Strains NR17, NR24, NR27, NR32, NR33, and Ara13.</title>
        <authorList>
            <person name="Nakanishi M."/>
            <person name="Meirelles P."/>
            <person name="Suzuki R."/>
            <person name="Takatani N."/>
            <person name="Mino S."/>
            <person name="Suda W."/>
            <person name="Oshima K."/>
            <person name="Hattori M."/>
            <person name="Ohkuma M."/>
            <person name="Hosokawa M."/>
            <person name="Miyashita K."/>
            <person name="Thompson F.L."/>
            <person name="Niwa A."/>
            <person name="Sawabe T."/>
            <person name="Sawabe T."/>
        </authorList>
    </citation>
    <scope>NUCLEOTIDE SEQUENCE [LARGE SCALE GENOMIC DNA]</scope>
    <source>
        <strain evidence="3">JCM 19275</strain>
        <strain evidence="1">JCM 19296</strain>
        <strain evidence="2">JCM 19314</strain>
        <strain evidence="7">JCM19275</strain>
        <strain evidence="5">JCM19296</strain>
        <strain evidence="6">JCM19314</strain>
    </source>
</reference>